<dbReference type="InterPro" id="IPR042175">
    <property type="entry name" value="Cell/Rod_MreC_2"/>
</dbReference>
<feature type="domain" description="Rod shape-determining protein MreC beta-barrel core" evidence="6">
    <location>
        <begin position="116"/>
        <end position="263"/>
    </location>
</feature>
<dbReference type="EMBL" id="BPUB01000002">
    <property type="protein sequence ID" value="GJG59388.1"/>
    <property type="molecule type" value="Genomic_DNA"/>
</dbReference>
<evidence type="ECO:0000313" key="8">
    <source>
        <dbReference type="Proteomes" id="UP000825483"/>
    </source>
</evidence>
<comment type="similarity">
    <text evidence="1">Belongs to the MreC family.</text>
</comment>
<sequence>MRNLAEFLARFKHWFVFVLLEILSFVLLFKYNNYQGSVWFSSANDVAGWVFEMKSDVGAFFSLTKINKELTQRNLYLEHQVSQLQARVYDKTVGKDFIHKGQLAMLEGFRLIPAKVVDNSVNKPQNFVTIDKGSADGIRQDMGVACGNGVVGIVYLVSKHYSVVIPVLNTESNISCAIDGTGYFGYLHWKGGPSDIAYLDDVPRHAHFRLHGKIVTSGYSSVFPPGVMVGEILHVFNSDDGLSYRLMIKLSTDFGNLRDVCVIDDSSVKERLNLLKTAQDSIKEKVDGSGN</sequence>
<keyword evidence="5" id="KW-1133">Transmembrane helix</keyword>
<dbReference type="InterPro" id="IPR007221">
    <property type="entry name" value="MreC"/>
</dbReference>
<dbReference type="AlphaFoldDB" id="A0A9R1CYX0"/>
<evidence type="ECO:0000256" key="5">
    <source>
        <dbReference type="SAM" id="Phobius"/>
    </source>
</evidence>
<dbReference type="Proteomes" id="UP000825483">
    <property type="component" value="Unassembled WGS sequence"/>
</dbReference>
<dbReference type="NCBIfam" id="NF010532">
    <property type="entry name" value="PRK13922.9-3"/>
    <property type="match status" value="1"/>
</dbReference>
<evidence type="ECO:0000256" key="1">
    <source>
        <dbReference type="ARBA" id="ARBA00009369"/>
    </source>
</evidence>
<evidence type="ECO:0000256" key="2">
    <source>
        <dbReference type="ARBA" id="ARBA00013855"/>
    </source>
</evidence>
<evidence type="ECO:0000259" key="6">
    <source>
        <dbReference type="Pfam" id="PF04085"/>
    </source>
</evidence>
<dbReference type="Pfam" id="PF04085">
    <property type="entry name" value="MreC"/>
    <property type="match status" value="1"/>
</dbReference>
<gene>
    <name evidence="7" type="ORF">PRLR5076_22390</name>
</gene>
<dbReference type="GeneID" id="72466570"/>
<organism evidence="7 8">
    <name type="scientific">Prevotella lacticifex</name>
    <dbReference type="NCBI Taxonomy" id="2854755"/>
    <lineage>
        <taxon>Bacteria</taxon>
        <taxon>Pseudomonadati</taxon>
        <taxon>Bacteroidota</taxon>
        <taxon>Bacteroidia</taxon>
        <taxon>Bacteroidales</taxon>
        <taxon>Prevotellaceae</taxon>
        <taxon>Prevotella</taxon>
    </lineage>
</organism>
<dbReference type="RefSeq" id="WP_223925585.1">
    <property type="nucleotide sequence ID" value="NZ_BPTU01000001.1"/>
</dbReference>
<reference evidence="7" key="1">
    <citation type="journal article" date="2022" name="Int. J. Syst. Evol. Microbiol.">
        <title>Prevotella lacticifex sp. nov., isolated from the rumen of cows.</title>
        <authorList>
            <person name="Shinkai T."/>
            <person name="Ikeyama N."/>
            <person name="Kumagai M."/>
            <person name="Ohmori H."/>
            <person name="Sakamoto M."/>
            <person name="Ohkuma M."/>
            <person name="Mitsumori M."/>
        </authorList>
    </citation>
    <scope>NUCLEOTIDE SEQUENCE</scope>
    <source>
        <strain evidence="7">R5076</strain>
    </source>
</reference>
<evidence type="ECO:0000256" key="4">
    <source>
        <dbReference type="ARBA" id="ARBA00032089"/>
    </source>
</evidence>
<keyword evidence="3" id="KW-0133">Cell shape</keyword>
<dbReference type="PANTHER" id="PTHR34138">
    <property type="entry name" value="CELL SHAPE-DETERMINING PROTEIN MREC"/>
    <property type="match status" value="1"/>
</dbReference>
<keyword evidence="8" id="KW-1185">Reference proteome</keyword>
<evidence type="ECO:0000313" key="7">
    <source>
        <dbReference type="EMBL" id="GJG59388.1"/>
    </source>
</evidence>
<proteinExistence type="inferred from homology"/>
<comment type="caution">
    <text evidence="7">The sequence shown here is derived from an EMBL/GenBank/DDBJ whole genome shotgun (WGS) entry which is preliminary data.</text>
</comment>
<dbReference type="InterPro" id="IPR042177">
    <property type="entry name" value="Cell/Rod_1"/>
</dbReference>
<keyword evidence="5" id="KW-0472">Membrane</keyword>
<dbReference type="Gene3D" id="2.40.10.350">
    <property type="entry name" value="Rod shape-determining protein MreC, domain 2"/>
    <property type="match status" value="1"/>
</dbReference>
<keyword evidence="5" id="KW-0812">Transmembrane</keyword>
<accession>A0A9R1CYX0</accession>
<protein>
    <recommendedName>
        <fullName evidence="2">Cell shape-determining protein MreC</fullName>
    </recommendedName>
    <alternativeName>
        <fullName evidence="4">Cell shape protein MreC</fullName>
    </alternativeName>
</protein>
<evidence type="ECO:0000256" key="3">
    <source>
        <dbReference type="ARBA" id="ARBA00022960"/>
    </source>
</evidence>
<dbReference type="PANTHER" id="PTHR34138:SF1">
    <property type="entry name" value="CELL SHAPE-DETERMINING PROTEIN MREC"/>
    <property type="match status" value="1"/>
</dbReference>
<feature type="transmembrane region" description="Helical" evidence="5">
    <location>
        <begin position="12"/>
        <end position="31"/>
    </location>
</feature>
<dbReference type="Gene3D" id="2.40.10.340">
    <property type="entry name" value="Rod shape-determining protein MreC, domain 1"/>
    <property type="match status" value="1"/>
</dbReference>
<dbReference type="InterPro" id="IPR055342">
    <property type="entry name" value="MreC_beta-barrel_core"/>
</dbReference>
<dbReference type="GO" id="GO:0005886">
    <property type="term" value="C:plasma membrane"/>
    <property type="evidence" value="ECO:0007669"/>
    <property type="project" value="TreeGrafter"/>
</dbReference>
<dbReference type="GO" id="GO:0008360">
    <property type="term" value="P:regulation of cell shape"/>
    <property type="evidence" value="ECO:0007669"/>
    <property type="project" value="UniProtKB-KW"/>
</dbReference>
<name>A0A9R1CYX0_9BACT</name>